<proteinExistence type="predicted"/>
<dbReference type="Proteomes" id="UP000596742">
    <property type="component" value="Unassembled WGS sequence"/>
</dbReference>
<accession>A0A8B6CNR0</accession>
<evidence type="ECO:0000256" key="1">
    <source>
        <dbReference type="SAM" id="MobiDB-lite"/>
    </source>
</evidence>
<evidence type="ECO:0000256" key="2">
    <source>
        <dbReference type="SAM" id="Phobius"/>
    </source>
</evidence>
<feature type="compositionally biased region" description="Polar residues" evidence="1">
    <location>
        <begin position="146"/>
        <end position="159"/>
    </location>
</feature>
<keyword evidence="2" id="KW-0472">Membrane</keyword>
<keyword evidence="2" id="KW-0812">Transmembrane</keyword>
<name>A0A8B6CNR0_MYTGA</name>
<gene>
    <name evidence="3" type="ORF">MGAL_10B083237</name>
</gene>
<evidence type="ECO:0000313" key="4">
    <source>
        <dbReference type="Proteomes" id="UP000596742"/>
    </source>
</evidence>
<keyword evidence="4" id="KW-1185">Reference proteome</keyword>
<dbReference type="OrthoDB" id="10342756at2759"/>
<protein>
    <submittedName>
        <fullName evidence="3">Uncharacterized protein</fullName>
    </submittedName>
</protein>
<dbReference type="AlphaFoldDB" id="A0A8B6CNR0"/>
<comment type="caution">
    <text evidence="3">The sequence shown here is derived from an EMBL/GenBank/DDBJ whole genome shotgun (WGS) entry which is preliminary data.</text>
</comment>
<dbReference type="EMBL" id="UYJE01002109">
    <property type="protein sequence ID" value="VDI07860.1"/>
    <property type="molecule type" value="Genomic_DNA"/>
</dbReference>
<sequence length="280" mass="31607">MARSGCFNKIRKDCAFHHCLGKFRDKWGDPSTKVTATDIPYASTDLPDIPTTLLNNDTDIIVGISVSVTVLLLTIVVLLVFMFLRKYSTEQLSLRTVGSGDRHTNESEMDNYAVTLDYEQIDNVDNINKGTKANDQLHVTRIADTDPNTDQSNSSCSGKHNSKYESIVEPNEIYTNTVTSEYEQLDNAEIDKSTKAYDLLHVKHVVDTDPTTIYSKTMISREEHNNYEPIEVINGVDNNTVSSQYEQLDNAETDTIVNVYDQLDVTDMMYTDRLPSTQRP</sequence>
<feature type="transmembrane region" description="Helical" evidence="2">
    <location>
        <begin position="60"/>
        <end position="84"/>
    </location>
</feature>
<organism evidence="3 4">
    <name type="scientific">Mytilus galloprovincialis</name>
    <name type="common">Mediterranean mussel</name>
    <dbReference type="NCBI Taxonomy" id="29158"/>
    <lineage>
        <taxon>Eukaryota</taxon>
        <taxon>Metazoa</taxon>
        <taxon>Spiralia</taxon>
        <taxon>Lophotrochozoa</taxon>
        <taxon>Mollusca</taxon>
        <taxon>Bivalvia</taxon>
        <taxon>Autobranchia</taxon>
        <taxon>Pteriomorphia</taxon>
        <taxon>Mytilida</taxon>
        <taxon>Mytiloidea</taxon>
        <taxon>Mytilidae</taxon>
        <taxon>Mytilinae</taxon>
        <taxon>Mytilus</taxon>
    </lineage>
</organism>
<keyword evidence="2" id="KW-1133">Transmembrane helix</keyword>
<reference evidence="3" key="1">
    <citation type="submission" date="2018-11" db="EMBL/GenBank/DDBJ databases">
        <authorList>
            <person name="Alioto T."/>
            <person name="Alioto T."/>
        </authorList>
    </citation>
    <scope>NUCLEOTIDE SEQUENCE</scope>
</reference>
<evidence type="ECO:0000313" key="3">
    <source>
        <dbReference type="EMBL" id="VDI07860.1"/>
    </source>
</evidence>
<feature type="region of interest" description="Disordered" evidence="1">
    <location>
        <begin position="142"/>
        <end position="168"/>
    </location>
</feature>